<comment type="caution">
    <text evidence="1">The sequence shown here is derived from an EMBL/GenBank/DDBJ whole genome shotgun (WGS) entry which is preliminary data.</text>
</comment>
<proteinExistence type="predicted"/>
<organism evidence="1 2">
    <name type="scientific">Acer saccharum</name>
    <name type="common">Sugar maple</name>
    <dbReference type="NCBI Taxonomy" id="4024"/>
    <lineage>
        <taxon>Eukaryota</taxon>
        <taxon>Viridiplantae</taxon>
        <taxon>Streptophyta</taxon>
        <taxon>Embryophyta</taxon>
        <taxon>Tracheophyta</taxon>
        <taxon>Spermatophyta</taxon>
        <taxon>Magnoliopsida</taxon>
        <taxon>eudicotyledons</taxon>
        <taxon>Gunneridae</taxon>
        <taxon>Pentapetalae</taxon>
        <taxon>rosids</taxon>
        <taxon>malvids</taxon>
        <taxon>Sapindales</taxon>
        <taxon>Sapindaceae</taxon>
        <taxon>Hippocastanoideae</taxon>
        <taxon>Acereae</taxon>
        <taxon>Acer</taxon>
    </lineage>
</organism>
<sequence>MSQLHNTSRVTAKPRVPSTSLHFGLSKIDISTGGYAPPPNFSEKIGLRFLISLGSFLTDGALMEVQPNFTSNPALMVVQPNCRSNLRKHANKCKDNCVQQEVSDGQGASKSLFSKTMKASGMCSAASGGGGVFRKGARVVLNISLWPVWGLIRSTVRGKRKLCFMVQFKAPQR</sequence>
<evidence type="ECO:0000313" key="1">
    <source>
        <dbReference type="EMBL" id="KAK0574605.1"/>
    </source>
</evidence>
<name>A0AA39RLM4_ACESA</name>
<evidence type="ECO:0000313" key="2">
    <source>
        <dbReference type="Proteomes" id="UP001168877"/>
    </source>
</evidence>
<dbReference type="AlphaFoldDB" id="A0AA39RLM4"/>
<accession>A0AA39RLM4</accession>
<protein>
    <submittedName>
        <fullName evidence="1">Uncharacterized protein</fullName>
    </submittedName>
</protein>
<dbReference type="EMBL" id="JAUESC010000387">
    <property type="protein sequence ID" value="KAK0574605.1"/>
    <property type="molecule type" value="Genomic_DNA"/>
</dbReference>
<reference evidence="1" key="1">
    <citation type="journal article" date="2022" name="Plant J.">
        <title>Strategies of tolerance reflected in two North American maple genomes.</title>
        <authorList>
            <person name="McEvoy S.L."/>
            <person name="Sezen U.U."/>
            <person name="Trouern-Trend A."/>
            <person name="McMahon S.M."/>
            <person name="Schaberg P.G."/>
            <person name="Yang J."/>
            <person name="Wegrzyn J.L."/>
            <person name="Swenson N.G."/>
        </authorList>
    </citation>
    <scope>NUCLEOTIDE SEQUENCE</scope>
    <source>
        <strain evidence="1">NS2018</strain>
    </source>
</reference>
<reference evidence="1" key="2">
    <citation type="submission" date="2023-06" db="EMBL/GenBank/DDBJ databases">
        <authorList>
            <person name="Swenson N.G."/>
            <person name="Wegrzyn J.L."/>
            <person name="Mcevoy S.L."/>
        </authorList>
    </citation>
    <scope>NUCLEOTIDE SEQUENCE</scope>
    <source>
        <strain evidence="1">NS2018</strain>
        <tissue evidence="1">Leaf</tissue>
    </source>
</reference>
<gene>
    <name evidence="1" type="ORF">LWI29_026116</name>
</gene>
<keyword evidence="2" id="KW-1185">Reference proteome</keyword>
<dbReference type="Proteomes" id="UP001168877">
    <property type="component" value="Unassembled WGS sequence"/>
</dbReference>